<gene>
    <name evidence="1" type="ORF">AV530_004977</name>
</gene>
<accession>A0A1V4K3H9</accession>
<comment type="caution">
    <text evidence="1">The sequence shown here is derived from an EMBL/GenBank/DDBJ whole genome shotgun (WGS) entry which is preliminary data.</text>
</comment>
<protein>
    <submittedName>
        <fullName evidence="1">Uncharacterized protein</fullName>
    </submittedName>
</protein>
<reference evidence="1 2" key="1">
    <citation type="submission" date="2016-02" db="EMBL/GenBank/DDBJ databases">
        <title>Band-tailed pigeon sequencing and assembly.</title>
        <authorList>
            <person name="Soares A.E."/>
            <person name="Novak B.J."/>
            <person name="Rice E.S."/>
            <person name="O'Connell B."/>
            <person name="Chang D."/>
            <person name="Weber S."/>
            <person name="Shapiro B."/>
        </authorList>
    </citation>
    <scope>NUCLEOTIDE SEQUENCE [LARGE SCALE GENOMIC DNA]</scope>
    <source>
        <strain evidence="1">BTP2013</strain>
        <tissue evidence="1">Blood</tissue>
    </source>
</reference>
<evidence type="ECO:0000313" key="2">
    <source>
        <dbReference type="Proteomes" id="UP000190648"/>
    </source>
</evidence>
<evidence type="ECO:0000313" key="1">
    <source>
        <dbReference type="EMBL" id="OPJ79028.1"/>
    </source>
</evidence>
<dbReference type="AlphaFoldDB" id="A0A1V4K3H9"/>
<keyword evidence="2" id="KW-1185">Reference proteome</keyword>
<organism evidence="1 2">
    <name type="scientific">Patagioenas fasciata monilis</name>
    <dbReference type="NCBI Taxonomy" id="372326"/>
    <lineage>
        <taxon>Eukaryota</taxon>
        <taxon>Metazoa</taxon>
        <taxon>Chordata</taxon>
        <taxon>Craniata</taxon>
        <taxon>Vertebrata</taxon>
        <taxon>Euteleostomi</taxon>
        <taxon>Archelosauria</taxon>
        <taxon>Archosauria</taxon>
        <taxon>Dinosauria</taxon>
        <taxon>Saurischia</taxon>
        <taxon>Theropoda</taxon>
        <taxon>Coelurosauria</taxon>
        <taxon>Aves</taxon>
        <taxon>Neognathae</taxon>
        <taxon>Neoaves</taxon>
        <taxon>Columbimorphae</taxon>
        <taxon>Columbiformes</taxon>
        <taxon>Columbidae</taxon>
        <taxon>Patagioenas</taxon>
    </lineage>
</organism>
<dbReference type="EMBL" id="LSYS01004732">
    <property type="protein sequence ID" value="OPJ79028.1"/>
    <property type="molecule type" value="Genomic_DNA"/>
</dbReference>
<proteinExistence type="predicted"/>
<dbReference type="Proteomes" id="UP000190648">
    <property type="component" value="Unassembled WGS sequence"/>
</dbReference>
<name>A0A1V4K3H9_PATFA</name>
<sequence>MSVASESCVNLGLIAALFGVRLDPKSTFNIKVQSLVWTLEITLDGSGLLSVGPGEKKKCALHCSKVLRSRMVTSCVMGTNHFALPVTGACPAGVNAGCGLRAESPTQGCPCVLLSVPPQGSGPLPELEF</sequence>